<evidence type="ECO:0008006" key="3">
    <source>
        <dbReference type="Google" id="ProtNLM"/>
    </source>
</evidence>
<dbReference type="EMBL" id="WWSC01000004">
    <property type="protein sequence ID" value="MZK40945.1"/>
    <property type="molecule type" value="Genomic_DNA"/>
</dbReference>
<evidence type="ECO:0000313" key="2">
    <source>
        <dbReference type="Proteomes" id="UP000472916"/>
    </source>
</evidence>
<evidence type="ECO:0000313" key="1">
    <source>
        <dbReference type="EMBL" id="MZK40945.1"/>
    </source>
</evidence>
<accession>A0A6L8S0E0</accession>
<organism evidence="1 2">
    <name type="scientific">Dorea longicatena</name>
    <dbReference type="NCBI Taxonomy" id="88431"/>
    <lineage>
        <taxon>Bacteria</taxon>
        <taxon>Bacillati</taxon>
        <taxon>Bacillota</taxon>
        <taxon>Clostridia</taxon>
        <taxon>Lachnospirales</taxon>
        <taxon>Lachnospiraceae</taxon>
        <taxon>Dorea</taxon>
    </lineage>
</organism>
<proteinExistence type="predicted"/>
<name>A0A6L8S0E0_9FIRM</name>
<sequence>MKNKKYLYTYRIADIVFSIFSKNEIRTTENFFPFIYQGEKKDFIIQLEEKESIPFEMNNVLFENYIFKAGKDKEGYYRIFCDHKENNRPYAQSRIYDNSTEEICYLKEFQNSFSESQNTFSHIGVEELLIRKNAIVLHASLIESEYGGILFTGPSGIGKSTQADLWAKYEKVEILNGDRPILKKENENWKAYGSPYAGSSDYYVNKSTNVKAIIVLEQSKTCSIERLKNSRAFLKLYSGMIVNTWRPDFVERVVDLTKDLIEQVPVYLLKCTPDYEAVKMLKSVLERE</sequence>
<gene>
    <name evidence="1" type="ORF">GT528_04320</name>
</gene>
<dbReference type="InterPro" id="IPR027417">
    <property type="entry name" value="P-loop_NTPase"/>
</dbReference>
<comment type="caution">
    <text evidence="1">The sequence shown here is derived from an EMBL/GenBank/DDBJ whole genome shotgun (WGS) entry which is preliminary data.</text>
</comment>
<protein>
    <recommendedName>
        <fullName evidence="3">SynChlorMet cassette protein ScmC</fullName>
    </recommendedName>
</protein>
<dbReference type="SUPFAM" id="SSF53795">
    <property type="entry name" value="PEP carboxykinase-like"/>
    <property type="match status" value="1"/>
</dbReference>
<dbReference type="RefSeq" id="WP_130096343.1">
    <property type="nucleotide sequence ID" value="NZ_RCYC01000003.1"/>
</dbReference>
<dbReference type="AlphaFoldDB" id="A0A6L8S0E0"/>
<reference evidence="1 2" key="1">
    <citation type="journal article" date="2019" name="Nat. Med.">
        <title>A library of human gut bacterial isolates paired with longitudinal multiomics data enables mechanistic microbiome research.</title>
        <authorList>
            <person name="Poyet M."/>
            <person name="Groussin M."/>
            <person name="Gibbons S.M."/>
            <person name="Avila-Pacheco J."/>
            <person name="Jiang X."/>
            <person name="Kearney S.M."/>
            <person name="Perrotta A.R."/>
            <person name="Berdy B."/>
            <person name="Zhao S."/>
            <person name="Lieberman T.D."/>
            <person name="Swanson P.K."/>
            <person name="Smith M."/>
            <person name="Roesemann S."/>
            <person name="Alexander J.E."/>
            <person name="Rich S.A."/>
            <person name="Livny J."/>
            <person name="Vlamakis H."/>
            <person name="Clish C."/>
            <person name="Bullock K."/>
            <person name="Deik A."/>
            <person name="Scott J."/>
            <person name="Pierce K.A."/>
            <person name="Xavier R.J."/>
            <person name="Alm E.J."/>
        </authorList>
    </citation>
    <scope>NUCLEOTIDE SEQUENCE [LARGE SCALE GENOMIC DNA]</scope>
    <source>
        <strain evidence="1 2">BIOML-A6</strain>
    </source>
</reference>
<dbReference type="Proteomes" id="UP000472916">
    <property type="component" value="Unassembled WGS sequence"/>
</dbReference>
<dbReference type="Gene3D" id="3.40.50.300">
    <property type="entry name" value="P-loop containing nucleotide triphosphate hydrolases"/>
    <property type="match status" value="1"/>
</dbReference>